<keyword evidence="10" id="KW-1185">Reference proteome</keyword>
<evidence type="ECO:0000256" key="2">
    <source>
        <dbReference type="ARBA" id="ARBA00006577"/>
    </source>
</evidence>
<keyword evidence="7" id="KW-0732">Signal</keyword>
<feature type="domain" description="PPIase FKBP-type" evidence="8">
    <location>
        <begin position="239"/>
        <end position="327"/>
    </location>
</feature>
<dbReference type="SUPFAM" id="SSF54534">
    <property type="entry name" value="FKBP-like"/>
    <property type="match status" value="2"/>
</dbReference>
<dbReference type="PROSITE" id="PS51257">
    <property type="entry name" value="PROKAR_LIPOPROTEIN"/>
    <property type="match status" value="1"/>
</dbReference>
<gene>
    <name evidence="9" type="ORF">FHR36_001839</name>
</gene>
<accession>A0ABT1IUA0</accession>
<dbReference type="Pfam" id="PF00254">
    <property type="entry name" value="FKBP_C"/>
    <property type="match status" value="2"/>
</dbReference>
<organism evidence="9 10">
    <name type="scientific">Kitasatospora paracochleata</name>
    <dbReference type="NCBI Taxonomy" id="58354"/>
    <lineage>
        <taxon>Bacteria</taxon>
        <taxon>Bacillati</taxon>
        <taxon>Actinomycetota</taxon>
        <taxon>Actinomycetes</taxon>
        <taxon>Kitasatosporales</taxon>
        <taxon>Streptomycetaceae</taxon>
        <taxon>Kitasatospora</taxon>
    </lineage>
</organism>
<feature type="domain" description="PPIase FKBP-type" evidence="8">
    <location>
        <begin position="90"/>
        <end position="181"/>
    </location>
</feature>
<dbReference type="InterPro" id="IPR046357">
    <property type="entry name" value="PPIase_dom_sf"/>
</dbReference>
<evidence type="ECO:0000259" key="8">
    <source>
        <dbReference type="PROSITE" id="PS50059"/>
    </source>
</evidence>
<protein>
    <recommendedName>
        <fullName evidence="3 6">peptidylprolyl isomerase</fullName>
        <ecNumber evidence="3 6">5.2.1.8</ecNumber>
    </recommendedName>
</protein>
<name>A0ABT1IUA0_9ACTN</name>
<evidence type="ECO:0000256" key="1">
    <source>
        <dbReference type="ARBA" id="ARBA00000971"/>
    </source>
</evidence>
<comment type="caution">
    <text evidence="9">The sequence shown here is derived from an EMBL/GenBank/DDBJ whole genome shotgun (WGS) entry which is preliminary data.</text>
</comment>
<dbReference type="InterPro" id="IPR001179">
    <property type="entry name" value="PPIase_FKBP_dom"/>
</dbReference>
<evidence type="ECO:0000256" key="4">
    <source>
        <dbReference type="ARBA" id="ARBA00023110"/>
    </source>
</evidence>
<evidence type="ECO:0000256" key="6">
    <source>
        <dbReference type="PROSITE-ProRule" id="PRU00277"/>
    </source>
</evidence>
<evidence type="ECO:0000313" key="10">
    <source>
        <dbReference type="Proteomes" id="UP001206483"/>
    </source>
</evidence>
<dbReference type="Proteomes" id="UP001206483">
    <property type="component" value="Unassembled WGS sequence"/>
</dbReference>
<dbReference type="PROSITE" id="PS50059">
    <property type="entry name" value="FKBP_PPIASE"/>
    <property type="match status" value="2"/>
</dbReference>
<comment type="catalytic activity">
    <reaction evidence="1 6">
        <text>[protein]-peptidylproline (omega=180) = [protein]-peptidylproline (omega=0)</text>
        <dbReference type="Rhea" id="RHEA:16237"/>
        <dbReference type="Rhea" id="RHEA-COMP:10747"/>
        <dbReference type="Rhea" id="RHEA-COMP:10748"/>
        <dbReference type="ChEBI" id="CHEBI:83833"/>
        <dbReference type="ChEBI" id="CHEBI:83834"/>
        <dbReference type="EC" id="5.2.1.8"/>
    </reaction>
</comment>
<feature type="chain" id="PRO_5045326685" description="peptidylprolyl isomerase" evidence="7">
    <location>
        <begin position="30"/>
        <end position="327"/>
    </location>
</feature>
<evidence type="ECO:0000256" key="5">
    <source>
        <dbReference type="ARBA" id="ARBA00023235"/>
    </source>
</evidence>
<keyword evidence="5 6" id="KW-0413">Isomerase</keyword>
<dbReference type="EMBL" id="JAMZDX010000002">
    <property type="protein sequence ID" value="MCP2308715.1"/>
    <property type="molecule type" value="Genomic_DNA"/>
</dbReference>
<reference evidence="9 10" key="1">
    <citation type="submission" date="2022-06" db="EMBL/GenBank/DDBJ databases">
        <title>Sequencing the genomes of 1000 actinobacteria strains.</title>
        <authorList>
            <person name="Klenk H.-P."/>
        </authorList>
    </citation>
    <scope>NUCLEOTIDE SEQUENCE [LARGE SCALE GENOMIC DNA]</scope>
    <source>
        <strain evidence="9 10">DSM 41656</strain>
    </source>
</reference>
<dbReference type="PANTHER" id="PTHR43811">
    <property type="entry name" value="FKBP-TYPE PEPTIDYL-PROLYL CIS-TRANS ISOMERASE FKPA"/>
    <property type="match status" value="1"/>
</dbReference>
<evidence type="ECO:0000256" key="3">
    <source>
        <dbReference type="ARBA" id="ARBA00013194"/>
    </source>
</evidence>
<dbReference type="GO" id="GO:0016853">
    <property type="term" value="F:isomerase activity"/>
    <property type="evidence" value="ECO:0007669"/>
    <property type="project" value="UniProtKB-KW"/>
</dbReference>
<keyword evidence="4 6" id="KW-0697">Rotamase</keyword>
<dbReference type="Gene3D" id="3.10.50.40">
    <property type="match status" value="2"/>
</dbReference>
<evidence type="ECO:0000256" key="7">
    <source>
        <dbReference type="SAM" id="SignalP"/>
    </source>
</evidence>
<evidence type="ECO:0000313" key="9">
    <source>
        <dbReference type="EMBL" id="MCP2308715.1"/>
    </source>
</evidence>
<dbReference type="RefSeq" id="WP_253795555.1">
    <property type="nucleotide sequence ID" value="NZ_BAAAUB010000081.1"/>
</dbReference>
<sequence length="327" mass="32909">MRRFAGLLVVPLAVLLAACSSGSSTSSGATPSASASAVEVPSPVASASPMPTVSGDFGTKATITIPAGNPSGQFVVNTVSEGDGATVAKGDWVTVNYTAKDWTTGKDLSSSYDSGGKPQLYQAGSGQLVPAFDQSVLGKKVGSRLLVVAPPAAGFGSQGSSALGVGKDDTVVFVLDIMESVPQDSTISGAMTQAPATAPQVKDNGKAAPTITIPAGQAPPTDLQTYVLVKGDGKEVKAGQTLVVQYTGVTWADGKQFDSSWNHGGAQALQVGTGSLIKGWDQALVGQTVGSRLLLVVPPSLGYGDKASGSIPANSTLVFVIDILEAV</sequence>
<proteinExistence type="inferred from homology"/>
<comment type="similarity">
    <text evidence="2">Belongs to the FKBP-type PPIase family.</text>
</comment>
<dbReference type="EC" id="5.2.1.8" evidence="3 6"/>
<dbReference type="PANTHER" id="PTHR43811:SF19">
    <property type="entry name" value="39 KDA FK506-BINDING NUCLEAR PROTEIN"/>
    <property type="match status" value="1"/>
</dbReference>
<feature type="signal peptide" evidence="7">
    <location>
        <begin position="1"/>
        <end position="29"/>
    </location>
</feature>